<dbReference type="InterPro" id="IPR001962">
    <property type="entry name" value="Asn_synthase"/>
</dbReference>
<dbReference type="SUPFAM" id="SSF52402">
    <property type="entry name" value="Adenine nucleotide alpha hydrolases-like"/>
    <property type="match status" value="1"/>
</dbReference>
<dbReference type="EC" id="6.3.5.4" evidence="2"/>
<feature type="domain" description="Asparagine synthetase" evidence="5">
    <location>
        <begin position="207"/>
        <end position="596"/>
    </location>
</feature>
<evidence type="ECO:0000256" key="1">
    <source>
        <dbReference type="ARBA" id="ARBA00005187"/>
    </source>
</evidence>
<comment type="caution">
    <text evidence="6">The sequence shown here is derived from an EMBL/GenBank/DDBJ whole genome shotgun (WGS) entry which is preliminary data.</text>
</comment>
<accession>A0A316HRD2</accession>
<sequence>MWWLVNLADRSSRHITSAVERPGWSCLTAHGVRLWHGQSGPAAGLRRVDVPGCTLLVIGCCTAPEKDLFVVANRVARGDVDALVSVGGSRVVIAVRPDDVVVVGDLAGQCVVFHARSLSGDVVISSQASELARLAGSSLDPDWLAARLLLPEASDVWWTGSPWQGVRAVRPGWALQVDRAGQIETRPWTVLPPPASGLPEAGARLFSALETGVSSRMAEAASPTADLSGGLDSSTLALLAVRARGEISAITLDVPGVDDVELAAELAGQVPGLVHERWAVPDAVLPYSDLDAWPVLDEPADMAVASAWLRWWMNRIAAHGSDLHLSGGGGDGVLLGQPTYLADLANPTSMGELWRHANGWAHLRNKSPWSLVRAAVKLRRTSYQEALRGVARHLADDGPDPSGWERLIRWLGHSALNDWVRPEARASVAQALLRHADNNQRPVVPGEFGLGDSTAWSALAGFSRSQRLYAELAASCGVNYQTPFLDDEVVRACWSVPAWVRTTPATPKPLLQHAVRGVVPDVLLDRRTKGDYTSLSYKGLRSNAAMLDDLFTRSRLGELGLIDDQALRRVVRQGAAGVPIRLGAFDVLVSTELWLRGQDKPSTTRTTDKGAERAGTR</sequence>
<name>A0A316HRD2_9PSEU</name>
<dbReference type="AlphaFoldDB" id="A0A316HRD2"/>
<dbReference type="PANTHER" id="PTHR43284">
    <property type="entry name" value="ASPARAGINE SYNTHETASE (GLUTAMINE-HYDROLYZING)"/>
    <property type="match status" value="1"/>
</dbReference>
<evidence type="ECO:0000256" key="2">
    <source>
        <dbReference type="ARBA" id="ARBA00012737"/>
    </source>
</evidence>
<comment type="catalytic activity">
    <reaction evidence="4">
        <text>L-aspartate + L-glutamine + ATP + H2O = L-asparagine + L-glutamate + AMP + diphosphate + H(+)</text>
        <dbReference type="Rhea" id="RHEA:12228"/>
        <dbReference type="ChEBI" id="CHEBI:15377"/>
        <dbReference type="ChEBI" id="CHEBI:15378"/>
        <dbReference type="ChEBI" id="CHEBI:29985"/>
        <dbReference type="ChEBI" id="CHEBI:29991"/>
        <dbReference type="ChEBI" id="CHEBI:30616"/>
        <dbReference type="ChEBI" id="CHEBI:33019"/>
        <dbReference type="ChEBI" id="CHEBI:58048"/>
        <dbReference type="ChEBI" id="CHEBI:58359"/>
        <dbReference type="ChEBI" id="CHEBI:456215"/>
        <dbReference type="EC" id="6.3.5.4"/>
    </reaction>
</comment>
<protein>
    <recommendedName>
        <fullName evidence="2">asparagine synthase (glutamine-hydrolyzing)</fullName>
        <ecNumber evidence="2">6.3.5.4</ecNumber>
    </recommendedName>
</protein>
<proteinExistence type="predicted"/>
<dbReference type="EMBL" id="QGHB01000011">
    <property type="protein sequence ID" value="PWK83217.1"/>
    <property type="molecule type" value="Genomic_DNA"/>
</dbReference>
<dbReference type="GO" id="GO:0004066">
    <property type="term" value="F:asparagine synthase (glutamine-hydrolyzing) activity"/>
    <property type="evidence" value="ECO:0007669"/>
    <property type="project" value="UniProtKB-EC"/>
</dbReference>
<dbReference type="Proteomes" id="UP000246005">
    <property type="component" value="Unassembled WGS sequence"/>
</dbReference>
<keyword evidence="3" id="KW-0061">Asparagine biosynthesis</keyword>
<comment type="pathway">
    <text evidence="1">Amino-acid biosynthesis; L-asparagine biosynthesis; L-asparagine from L-aspartate (L-Gln route): step 1/1.</text>
</comment>
<evidence type="ECO:0000256" key="3">
    <source>
        <dbReference type="ARBA" id="ARBA00022888"/>
    </source>
</evidence>
<keyword evidence="3" id="KW-0028">Amino-acid biosynthesis</keyword>
<evidence type="ECO:0000259" key="5">
    <source>
        <dbReference type="Pfam" id="PF00733"/>
    </source>
</evidence>
<dbReference type="Gene3D" id="3.40.50.620">
    <property type="entry name" value="HUPs"/>
    <property type="match status" value="2"/>
</dbReference>
<evidence type="ECO:0000313" key="7">
    <source>
        <dbReference type="Proteomes" id="UP000246005"/>
    </source>
</evidence>
<dbReference type="PANTHER" id="PTHR43284:SF1">
    <property type="entry name" value="ASPARAGINE SYNTHETASE"/>
    <property type="match status" value="1"/>
</dbReference>
<dbReference type="NCBIfam" id="NF033561">
    <property type="entry name" value="macrolact_Ik_Al"/>
    <property type="match status" value="1"/>
</dbReference>
<evidence type="ECO:0000256" key="4">
    <source>
        <dbReference type="ARBA" id="ARBA00048741"/>
    </source>
</evidence>
<gene>
    <name evidence="6" type="ORF">C8D88_111102</name>
</gene>
<evidence type="ECO:0000313" key="6">
    <source>
        <dbReference type="EMBL" id="PWK83217.1"/>
    </source>
</evidence>
<dbReference type="InterPro" id="IPR014729">
    <property type="entry name" value="Rossmann-like_a/b/a_fold"/>
</dbReference>
<dbReference type="GO" id="GO:0006529">
    <property type="term" value="P:asparagine biosynthetic process"/>
    <property type="evidence" value="ECO:0007669"/>
    <property type="project" value="UniProtKB-KW"/>
</dbReference>
<reference evidence="6 7" key="1">
    <citation type="submission" date="2018-05" db="EMBL/GenBank/DDBJ databases">
        <title>Genomic Encyclopedia of Type Strains, Phase IV (KMG-IV): sequencing the most valuable type-strain genomes for metagenomic binning, comparative biology and taxonomic classification.</title>
        <authorList>
            <person name="Goeker M."/>
        </authorList>
    </citation>
    <scope>NUCLEOTIDE SEQUENCE [LARGE SCALE GENOMIC DNA]</scope>
    <source>
        <strain evidence="6 7">DSM 45480</strain>
    </source>
</reference>
<dbReference type="Pfam" id="PF00733">
    <property type="entry name" value="Asn_synthase"/>
    <property type="match status" value="1"/>
</dbReference>
<dbReference type="InterPro" id="IPR051786">
    <property type="entry name" value="ASN_synthetase/amidase"/>
</dbReference>
<organism evidence="6 7">
    <name type="scientific">Lentzea atacamensis</name>
    <dbReference type="NCBI Taxonomy" id="531938"/>
    <lineage>
        <taxon>Bacteria</taxon>
        <taxon>Bacillati</taxon>
        <taxon>Actinomycetota</taxon>
        <taxon>Actinomycetes</taxon>
        <taxon>Pseudonocardiales</taxon>
        <taxon>Pseudonocardiaceae</taxon>
        <taxon>Lentzea</taxon>
    </lineage>
</organism>
<dbReference type="RefSeq" id="WP_146231749.1">
    <property type="nucleotide sequence ID" value="NZ_QGHB01000011.1"/>
</dbReference>